<organism evidence="2">
    <name type="scientific">Culicoides sonorensis</name>
    <name type="common">Biting midge</name>
    <dbReference type="NCBI Taxonomy" id="179676"/>
    <lineage>
        <taxon>Eukaryota</taxon>
        <taxon>Metazoa</taxon>
        <taxon>Ecdysozoa</taxon>
        <taxon>Arthropoda</taxon>
        <taxon>Hexapoda</taxon>
        <taxon>Insecta</taxon>
        <taxon>Pterygota</taxon>
        <taxon>Neoptera</taxon>
        <taxon>Endopterygota</taxon>
        <taxon>Diptera</taxon>
        <taxon>Nematocera</taxon>
        <taxon>Chironomoidea</taxon>
        <taxon>Ceratopogonidae</taxon>
        <taxon>Ceratopogoninae</taxon>
        <taxon>Culicoides</taxon>
        <taxon>Monoculicoides</taxon>
    </lineage>
</organism>
<proteinExistence type="predicted"/>
<accession>A0A336KIZ1</accession>
<sequence length="204" mass="23533">MEDSGIDSDEKVFGVKNMEEILCNTTSSIDYLKLSSTLNDDEHIVQKQPKANSSMKTNENICNDKVNHINSCKVLQRKLEMKVEKAKKNYSKVHDIDDHEKRSSSSLIPINRLPIPNRPETQPLVEYKSENSDDDDDGHTFFPIKLNTSNKRIDMSDTFSLQEMTIESNTEDDDDDAQNLELRFADPNDNWLNKLKTWNCWSNC</sequence>
<feature type="compositionally biased region" description="Basic and acidic residues" evidence="1">
    <location>
        <begin position="93"/>
        <end position="103"/>
    </location>
</feature>
<feature type="region of interest" description="Disordered" evidence="1">
    <location>
        <begin position="93"/>
        <end position="120"/>
    </location>
</feature>
<dbReference type="AlphaFoldDB" id="A0A336KIZ1"/>
<dbReference type="VEuPathDB" id="VectorBase:CSON011059"/>
<name>A0A336KIZ1_CULSO</name>
<dbReference type="EMBL" id="UFQT01000469">
    <property type="protein sequence ID" value="SSX24626.1"/>
    <property type="molecule type" value="Genomic_DNA"/>
</dbReference>
<reference evidence="3" key="2">
    <citation type="submission" date="2018-07" db="EMBL/GenBank/DDBJ databases">
        <authorList>
            <person name="Quirk P.G."/>
            <person name="Krulwich T.A."/>
        </authorList>
    </citation>
    <scope>NUCLEOTIDE SEQUENCE</scope>
</reference>
<evidence type="ECO:0000313" key="3">
    <source>
        <dbReference type="EMBL" id="SSX24626.1"/>
    </source>
</evidence>
<gene>
    <name evidence="2" type="primary">CSON011059</name>
</gene>
<reference evidence="2" key="1">
    <citation type="submission" date="2018-04" db="EMBL/GenBank/DDBJ databases">
        <authorList>
            <person name="Go L.Y."/>
            <person name="Mitchell J.A."/>
        </authorList>
    </citation>
    <scope>NUCLEOTIDE SEQUENCE</scope>
    <source>
        <tissue evidence="2">Whole organism</tissue>
    </source>
</reference>
<protein>
    <submittedName>
        <fullName evidence="2">CSON011059 protein</fullName>
    </submittedName>
</protein>
<evidence type="ECO:0000313" key="2">
    <source>
        <dbReference type="EMBL" id="SSX04261.1"/>
    </source>
</evidence>
<evidence type="ECO:0000256" key="1">
    <source>
        <dbReference type="SAM" id="MobiDB-lite"/>
    </source>
</evidence>
<dbReference type="EMBL" id="UFQS01000469">
    <property type="protein sequence ID" value="SSX04261.1"/>
    <property type="molecule type" value="Genomic_DNA"/>
</dbReference>
<feature type="compositionally biased region" description="Low complexity" evidence="1">
    <location>
        <begin position="104"/>
        <end position="119"/>
    </location>
</feature>